<organism evidence="1">
    <name type="scientific">Rhizophora mucronata</name>
    <name type="common">Asiatic mangrove</name>
    <dbReference type="NCBI Taxonomy" id="61149"/>
    <lineage>
        <taxon>Eukaryota</taxon>
        <taxon>Viridiplantae</taxon>
        <taxon>Streptophyta</taxon>
        <taxon>Embryophyta</taxon>
        <taxon>Tracheophyta</taxon>
        <taxon>Spermatophyta</taxon>
        <taxon>Magnoliopsida</taxon>
        <taxon>eudicotyledons</taxon>
        <taxon>Gunneridae</taxon>
        <taxon>Pentapetalae</taxon>
        <taxon>rosids</taxon>
        <taxon>fabids</taxon>
        <taxon>Malpighiales</taxon>
        <taxon>Rhizophoraceae</taxon>
        <taxon>Rhizophora</taxon>
    </lineage>
</organism>
<dbReference type="EMBL" id="GGEC01071975">
    <property type="protein sequence ID" value="MBX52459.1"/>
    <property type="molecule type" value="Transcribed_RNA"/>
</dbReference>
<protein>
    <submittedName>
        <fullName evidence="1">Uncharacterized protein</fullName>
    </submittedName>
</protein>
<dbReference type="AlphaFoldDB" id="A0A2P2PCR3"/>
<name>A0A2P2PCR3_RHIMU</name>
<proteinExistence type="predicted"/>
<reference evidence="1" key="1">
    <citation type="submission" date="2018-02" db="EMBL/GenBank/DDBJ databases">
        <title>Rhizophora mucronata_Transcriptome.</title>
        <authorList>
            <person name="Meera S.P."/>
            <person name="Sreeshan A."/>
            <person name="Augustine A."/>
        </authorList>
    </citation>
    <scope>NUCLEOTIDE SEQUENCE</scope>
    <source>
        <tissue evidence="1">Leaf</tissue>
    </source>
</reference>
<accession>A0A2P2PCR3</accession>
<sequence length="34" mass="4067">MHSDREINVSWGVLWGLPLYFYHRICLSFKKKAA</sequence>
<evidence type="ECO:0000313" key="1">
    <source>
        <dbReference type="EMBL" id="MBX52459.1"/>
    </source>
</evidence>